<evidence type="ECO:0000259" key="7">
    <source>
        <dbReference type="PROSITE" id="PS50110"/>
    </source>
</evidence>
<dbReference type="SMART" id="SM00448">
    <property type="entry name" value="REC"/>
    <property type="match status" value="1"/>
</dbReference>
<evidence type="ECO:0000256" key="4">
    <source>
        <dbReference type="ARBA" id="ARBA00023163"/>
    </source>
</evidence>
<dbReference type="Proteomes" id="UP001597233">
    <property type="component" value="Unassembled WGS sequence"/>
</dbReference>
<evidence type="ECO:0000256" key="5">
    <source>
        <dbReference type="PROSITE-ProRule" id="PRU00169"/>
    </source>
</evidence>
<comment type="caution">
    <text evidence="8">The sequence shown here is derived from an EMBL/GenBank/DDBJ whole genome shotgun (WGS) entry which is preliminary data.</text>
</comment>
<keyword evidence="2" id="KW-0805">Transcription regulation</keyword>
<evidence type="ECO:0000256" key="3">
    <source>
        <dbReference type="ARBA" id="ARBA00023125"/>
    </source>
</evidence>
<keyword evidence="4" id="KW-0804">Transcription</keyword>
<feature type="modified residue" description="4-aspartylphosphate" evidence="5">
    <location>
        <position position="57"/>
    </location>
</feature>
<dbReference type="PROSITE" id="PS50043">
    <property type="entry name" value="HTH_LUXR_2"/>
    <property type="match status" value="1"/>
</dbReference>
<dbReference type="PANTHER" id="PTHR43214">
    <property type="entry name" value="TWO-COMPONENT RESPONSE REGULATOR"/>
    <property type="match status" value="1"/>
</dbReference>
<keyword evidence="9" id="KW-1185">Reference proteome</keyword>
<dbReference type="InterPro" id="IPR000792">
    <property type="entry name" value="Tscrpt_reg_LuxR_C"/>
</dbReference>
<dbReference type="SUPFAM" id="SSF46894">
    <property type="entry name" value="C-terminal effector domain of the bipartite response regulators"/>
    <property type="match status" value="1"/>
</dbReference>
<dbReference type="SMART" id="SM00421">
    <property type="entry name" value="HTH_LUXR"/>
    <property type="match status" value="1"/>
</dbReference>
<evidence type="ECO:0000256" key="2">
    <source>
        <dbReference type="ARBA" id="ARBA00023015"/>
    </source>
</evidence>
<dbReference type="InterPro" id="IPR001789">
    <property type="entry name" value="Sig_transdc_resp-reg_receiver"/>
</dbReference>
<gene>
    <name evidence="8" type="ORF">ACFSC9_11695</name>
</gene>
<dbReference type="InterPro" id="IPR011006">
    <property type="entry name" value="CheY-like_superfamily"/>
</dbReference>
<feature type="domain" description="HTH luxR-type" evidence="6">
    <location>
        <begin position="145"/>
        <end position="210"/>
    </location>
</feature>
<dbReference type="CDD" id="cd17535">
    <property type="entry name" value="REC_NarL-like"/>
    <property type="match status" value="1"/>
</dbReference>
<dbReference type="InterPro" id="IPR039420">
    <property type="entry name" value="WalR-like"/>
</dbReference>
<dbReference type="InterPro" id="IPR016032">
    <property type="entry name" value="Sig_transdc_resp-reg_C-effctor"/>
</dbReference>
<dbReference type="SUPFAM" id="SSF52172">
    <property type="entry name" value="CheY-like"/>
    <property type="match status" value="1"/>
</dbReference>
<organism evidence="8 9">
    <name type="scientific">Paenibacillus wenxiniae</name>
    <dbReference type="NCBI Taxonomy" id="1636843"/>
    <lineage>
        <taxon>Bacteria</taxon>
        <taxon>Bacillati</taxon>
        <taxon>Bacillota</taxon>
        <taxon>Bacilli</taxon>
        <taxon>Bacillales</taxon>
        <taxon>Paenibacillaceae</taxon>
        <taxon>Paenibacillus</taxon>
    </lineage>
</organism>
<keyword evidence="3" id="KW-0238">DNA-binding</keyword>
<dbReference type="InterPro" id="IPR058245">
    <property type="entry name" value="NreC/VraR/RcsB-like_REC"/>
</dbReference>
<dbReference type="Gene3D" id="3.40.50.2300">
    <property type="match status" value="1"/>
</dbReference>
<reference evidence="9" key="1">
    <citation type="journal article" date="2019" name="Int. J. Syst. Evol. Microbiol.">
        <title>The Global Catalogue of Microorganisms (GCM) 10K type strain sequencing project: providing services to taxonomists for standard genome sequencing and annotation.</title>
        <authorList>
            <consortium name="The Broad Institute Genomics Platform"/>
            <consortium name="The Broad Institute Genome Sequencing Center for Infectious Disease"/>
            <person name="Wu L."/>
            <person name="Ma J."/>
        </authorList>
    </citation>
    <scope>NUCLEOTIDE SEQUENCE [LARGE SCALE GENOMIC DNA]</scope>
    <source>
        <strain evidence="9">CCUG 54950</strain>
    </source>
</reference>
<dbReference type="RefSeq" id="WP_347323471.1">
    <property type="nucleotide sequence ID" value="NZ_JBCGUH010000001.1"/>
</dbReference>
<sequence length="257" mass="27892">MDSMWKVIMIDNHPALMLGTKIILEETESLSVVGTASSVKEGVKLATRTNPHLILLDDSLPEGNAEFYLRQIKRSSPDSHVIVLTGDNNLSLFAGLMSMGASGVLSKESSPAQLLHLISGLRQGLTVIPLSWLGQGVVPVPAQIPTDGYFELSQIEHTIMTQITQGFTYDKIAETIRVSRRSVDNYLRKIYDKLGVSSRAQAIEKYTLYSHTASFKGALESHPNVIAVESSVGIEPIRTLKAKGTSKKVALDSSSGV</sequence>
<dbReference type="Pfam" id="PF00196">
    <property type="entry name" value="GerE"/>
    <property type="match status" value="1"/>
</dbReference>
<proteinExistence type="predicted"/>
<protein>
    <submittedName>
        <fullName evidence="8">Response regulator</fullName>
    </submittedName>
</protein>
<evidence type="ECO:0000313" key="8">
    <source>
        <dbReference type="EMBL" id="MFD1886186.1"/>
    </source>
</evidence>
<dbReference type="EMBL" id="JBHUEH010000014">
    <property type="protein sequence ID" value="MFD1886186.1"/>
    <property type="molecule type" value="Genomic_DNA"/>
</dbReference>
<name>A0ABW4RIY9_9BACL</name>
<feature type="domain" description="Response regulatory" evidence="7">
    <location>
        <begin position="6"/>
        <end position="122"/>
    </location>
</feature>
<evidence type="ECO:0000256" key="1">
    <source>
        <dbReference type="ARBA" id="ARBA00022553"/>
    </source>
</evidence>
<dbReference type="CDD" id="cd06170">
    <property type="entry name" value="LuxR_C_like"/>
    <property type="match status" value="1"/>
</dbReference>
<evidence type="ECO:0000259" key="6">
    <source>
        <dbReference type="PROSITE" id="PS50043"/>
    </source>
</evidence>
<dbReference type="Pfam" id="PF00072">
    <property type="entry name" value="Response_reg"/>
    <property type="match status" value="1"/>
</dbReference>
<dbReference type="PROSITE" id="PS50110">
    <property type="entry name" value="RESPONSE_REGULATORY"/>
    <property type="match status" value="1"/>
</dbReference>
<accession>A0ABW4RIY9</accession>
<keyword evidence="1 5" id="KW-0597">Phosphoprotein</keyword>
<evidence type="ECO:0000313" key="9">
    <source>
        <dbReference type="Proteomes" id="UP001597233"/>
    </source>
</evidence>
<dbReference type="PANTHER" id="PTHR43214:SF1">
    <property type="entry name" value="TRANSCRIPTIONAL REGULATORY PROTEIN COMA"/>
    <property type="match status" value="1"/>
</dbReference>